<dbReference type="AlphaFoldDB" id="A0A7H8QQL1"/>
<dbReference type="InterPro" id="IPR044876">
    <property type="entry name" value="HRDC_dom_sf"/>
</dbReference>
<keyword evidence="12" id="KW-1185">Reference proteome</keyword>
<feature type="region of interest" description="Disordered" evidence="9">
    <location>
        <begin position="626"/>
        <end position="792"/>
    </location>
</feature>
<keyword evidence="5" id="KW-0271">Exosome</keyword>
<dbReference type="GO" id="GO:0071039">
    <property type="term" value="P:nuclear polyadenylation-dependent CUT catabolic process"/>
    <property type="evidence" value="ECO:0007669"/>
    <property type="project" value="TreeGrafter"/>
</dbReference>
<dbReference type="InterPro" id="IPR010997">
    <property type="entry name" value="HRDC-like_sf"/>
</dbReference>
<gene>
    <name evidence="11" type="ORF">TRUGW13939_03282</name>
</gene>
<evidence type="ECO:0000256" key="7">
    <source>
        <dbReference type="ARBA" id="ARBA00023242"/>
    </source>
</evidence>
<feature type="compositionally biased region" description="Polar residues" evidence="9">
    <location>
        <begin position="641"/>
        <end position="653"/>
    </location>
</feature>
<keyword evidence="4" id="KW-0378">Hydrolase</keyword>
<evidence type="ECO:0000313" key="11">
    <source>
        <dbReference type="EMBL" id="QKX56182.1"/>
    </source>
</evidence>
<dbReference type="InterPro" id="IPR012337">
    <property type="entry name" value="RNaseH-like_sf"/>
</dbReference>
<keyword evidence="3" id="KW-0540">Nuclease</keyword>
<dbReference type="GO" id="GO:0003727">
    <property type="term" value="F:single-stranded RNA binding"/>
    <property type="evidence" value="ECO:0007669"/>
    <property type="project" value="TreeGrafter"/>
</dbReference>
<dbReference type="Pfam" id="PF00570">
    <property type="entry name" value="HRDC"/>
    <property type="match status" value="1"/>
</dbReference>
<dbReference type="Pfam" id="PF08066">
    <property type="entry name" value="PMC2NT"/>
    <property type="match status" value="1"/>
</dbReference>
<dbReference type="OrthoDB" id="2250022at2759"/>
<dbReference type="EMBL" id="CP055899">
    <property type="protein sequence ID" value="QKX56182.1"/>
    <property type="molecule type" value="Genomic_DNA"/>
</dbReference>
<dbReference type="GO" id="GO:0071035">
    <property type="term" value="P:nuclear polyadenylation-dependent rRNA catabolic process"/>
    <property type="evidence" value="ECO:0007669"/>
    <property type="project" value="TreeGrafter"/>
</dbReference>
<dbReference type="GeneID" id="55990787"/>
<evidence type="ECO:0000256" key="9">
    <source>
        <dbReference type="SAM" id="MobiDB-lite"/>
    </source>
</evidence>
<dbReference type="GO" id="GO:0071051">
    <property type="term" value="P:poly(A)-dependent snoRNA 3'-end processing"/>
    <property type="evidence" value="ECO:0007669"/>
    <property type="project" value="TreeGrafter"/>
</dbReference>
<dbReference type="FunFam" id="1.10.150.80:FF:000001">
    <property type="entry name" value="Putative exosome component 10"/>
    <property type="match status" value="1"/>
</dbReference>
<dbReference type="SUPFAM" id="SSF47819">
    <property type="entry name" value="HRDC-like"/>
    <property type="match status" value="1"/>
</dbReference>
<evidence type="ECO:0000256" key="4">
    <source>
        <dbReference type="ARBA" id="ARBA00022801"/>
    </source>
</evidence>
<feature type="compositionally biased region" description="Basic residues" evidence="9">
    <location>
        <begin position="708"/>
        <end position="720"/>
    </location>
</feature>
<sequence length="792" mass="87947">MDTSAEFSSFNENVRAALVQTTRTVTHISSEDIDFHCNSNPEFAESLEEERVRLLSLTSSLLRVATAGTDIKPPVLSETDGGGEDVVEENWRGVVDVIDNLLEKADACLDEFTGIIKKLSPSAADTAAAAGQSRRGDARQENAAFPSIYSYGPSKIPKPQLLFHRAPDNTDVSPFRPLLTSKPNAIVPLEKSLRLKGKPAFYPNPYEKEIRKAKYDKSAYVVAPPTEFGPAETTQAVWVDTPEAVAEMVSELKQAKEVAVDLEHHDVHSYHGLVSLMQISTRNKDWVVDTLKPWREDLQRLNEVFTDPKILKVFHGSTMDIIWLQRDLGLYVVGLFDTYHAAVALGYPKRSLKFLLEKFVKYEADKKYQMADWRLRPLTEEMLKYARADTHYLLYIYDCLRNELVEKSDPENSLVDYVLEQSKTEALQRFDRPVYDGVHGQGAGGWYDLLTRTSSLLSKEQFAVFKAVHQWRDQVAREEDEGVQCVFPKHALFKLAMAMPVDKHTLFRTLSPVTLLVKNRISELLEVIKSAKLAGATGPEVRDVVKPRKSAFEAVPAAQIASTASKTTRTIPAGDVRADSSQFWGSALEQLEVVAVPGDFKVAASFEALRLSLPIPPMPATISEVQEKLAHEKASEPSPAQRPSTKPDTTSEIFTIKQAAPRQKRKLSEQPEVSDATSSSGDSSNSSDSSSEASSSGSESSEDEKPAKKQRKTTKKKNASKQKQAEAEESAPFDYSTAQSVLHARNTAAESYAGPPQKQRKQFNPYAKALNAPSGMRRAKKEISGRTFTFSK</sequence>
<keyword evidence="6" id="KW-0269">Exonuclease</keyword>
<dbReference type="GO" id="GO:0071038">
    <property type="term" value="P:TRAMP-dependent tRNA surveillance pathway"/>
    <property type="evidence" value="ECO:0007669"/>
    <property type="project" value="TreeGrafter"/>
</dbReference>
<dbReference type="PANTHER" id="PTHR12124">
    <property type="entry name" value="POLYMYOSITIS/SCLERODERMA AUTOANTIGEN-RELATED"/>
    <property type="match status" value="1"/>
</dbReference>
<proteinExistence type="inferred from homology"/>
<dbReference type="Proteomes" id="UP000509510">
    <property type="component" value="Chromosome II"/>
</dbReference>
<evidence type="ECO:0000256" key="5">
    <source>
        <dbReference type="ARBA" id="ARBA00022835"/>
    </source>
</evidence>
<evidence type="ECO:0000256" key="6">
    <source>
        <dbReference type="ARBA" id="ARBA00022839"/>
    </source>
</evidence>
<dbReference type="InterPro" id="IPR012588">
    <property type="entry name" value="Exosome-assoc_fac_Rrp6_N"/>
</dbReference>
<dbReference type="InterPro" id="IPR045092">
    <property type="entry name" value="Rrp6-like"/>
</dbReference>
<organism evidence="11 12">
    <name type="scientific">Talaromyces rugulosus</name>
    <name type="common">Penicillium rugulosum</name>
    <dbReference type="NCBI Taxonomy" id="121627"/>
    <lineage>
        <taxon>Eukaryota</taxon>
        <taxon>Fungi</taxon>
        <taxon>Dikarya</taxon>
        <taxon>Ascomycota</taxon>
        <taxon>Pezizomycotina</taxon>
        <taxon>Eurotiomycetes</taxon>
        <taxon>Eurotiomycetidae</taxon>
        <taxon>Eurotiales</taxon>
        <taxon>Trichocomaceae</taxon>
        <taxon>Talaromyces</taxon>
        <taxon>Talaromyces sect. Islandici</taxon>
    </lineage>
</organism>
<dbReference type="SUPFAM" id="SSF53098">
    <property type="entry name" value="Ribonuclease H-like"/>
    <property type="match status" value="1"/>
</dbReference>
<evidence type="ECO:0000256" key="3">
    <source>
        <dbReference type="ARBA" id="ARBA00022722"/>
    </source>
</evidence>
<dbReference type="Gene3D" id="1.10.150.80">
    <property type="entry name" value="HRDC domain"/>
    <property type="match status" value="1"/>
</dbReference>
<name>A0A7H8QQL1_TALRU</name>
<dbReference type="GO" id="GO:0071036">
    <property type="term" value="P:nuclear polyadenylation-dependent snoRNA catabolic process"/>
    <property type="evidence" value="ECO:0007669"/>
    <property type="project" value="TreeGrafter"/>
</dbReference>
<dbReference type="Pfam" id="PF01612">
    <property type="entry name" value="DNA_pol_A_exo1"/>
    <property type="match status" value="1"/>
</dbReference>
<evidence type="ECO:0000259" key="10">
    <source>
        <dbReference type="PROSITE" id="PS50967"/>
    </source>
</evidence>
<dbReference type="SMART" id="SM00474">
    <property type="entry name" value="35EXOc"/>
    <property type="match status" value="1"/>
</dbReference>
<dbReference type="SMART" id="SM00341">
    <property type="entry name" value="HRDC"/>
    <property type="match status" value="1"/>
</dbReference>
<dbReference type="PANTHER" id="PTHR12124:SF47">
    <property type="entry name" value="EXOSOME COMPONENT 10"/>
    <property type="match status" value="1"/>
</dbReference>
<dbReference type="FunFam" id="3.30.420.10:FF:000059">
    <property type="entry name" value="Exosome complex exonuclease Rrp6"/>
    <property type="match status" value="1"/>
</dbReference>
<evidence type="ECO:0000256" key="2">
    <source>
        <dbReference type="ARBA" id="ARBA00022552"/>
    </source>
</evidence>
<dbReference type="PROSITE" id="PS50967">
    <property type="entry name" value="HRDC"/>
    <property type="match status" value="1"/>
</dbReference>
<dbReference type="GO" id="GO:0000176">
    <property type="term" value="C:nuclear exosome (RNase complex)"/>
    <property type="evidence" value="ECO:0007669"/>
    <property type="project" value="InterPro"/>
</dbReference>
<comment type="similarity">
    <text evidence="8">Belongs to the exosome component 10/RRP6 family.</text>
</comment>
<dbReference type="GO" id="GO:0000467">
    <property type="term" value="P:exonucleolytic trimming to generate mature 3'-end of 5.8S rRNA from tricistronic rRNA transcript (SSU-rRNA, 5.8S rRNA, LSU-rRNA)"/>
    <property type="evidence" value="ECO:0007669"/>
    <property type="project" value="InterPro"/>
</dbReference>
<dbReference type="GO" id="GO:0071040">
    <property type="term" value="P:nuclear polyadenylation-dependent antisense transcript catabolic process"/>
    <property type="evidence" value="ECO:0007669"/>
    <property type="project" value="TreeGrafter"/>
</dbReference>
<dbReference type="Gene3D" id="3.30.420.10">
    <property type="entry name" value="Ribonuclease H-like superfamily/Ribonuclease H"/>
    <property type="match status" value="1"/>
</dbReference>
<dbReference type="CDD" id="cd06147">
    <property type="entry name" value="Rrp6p_like_exo"/>
    <property type="match status" value="1"/>
</dbReference>
<keyword evidence="7" id="KW-0539">Nucleus</keyword>
<comment type="subcellular location">
    <subcellularLocation>
        <location evidence="1">Nucleus</location>
    </subcellularLocation>
</comment>
<feature type="domain" description="HRDC" evidence="10">
    <location>
        <begin position="458"/>
        <end position="538"/>
    </location>
</feature>
<evidence type="ECO:0000256" key="8">
    <source>
        <dbReference type="ARBA" id="ARBA00043957"/>
    </source>
</evidence>
<dbReference type="GO" id="GO:0000175">
    <property type="term" value="F:3'-5'-RNA exonuclease activity"/>
    <property type="evidence" value="ECO:0007669"/>
    <property type="project" value="InterPro"/>
</dbReference>
<dbReference type="RefSeq" id="XP_035342360.1">
    <property type="nucleotide sequence ID" value="XM_035486467.1"/>
</dbReference>
<evidence type="ECO:0000256" key="1">
    <source>
        <dbReference type="ARBA" id="ARBA00004123"/>
    </source>
</evidence>
<accession>A0A7H8QQL1</accession>
<dbReference type="InterPro" id="IPR002121">
    <property type="entry name" value="HRDC_dom"/>
</dbReference>
<dbReference type="InterPro" id="IPR049559">
    <property type="entry name" value="Rrp6p-like_exo"/>
</dbReference>
<feature type="compositionally biased region" description="Low complexity" evidence="9">
    <location>
        <begin position="674"/>
        <end position="699"/>
    </location>
</feature>
<dbReference type="KEGG" id="trg:TRUGW13939_03282"/>
<dbReference type="InterPro" id="IPR002562">
    <property type="entry name" value="3'-5'_exonuclease_dom"/>
</dbReference>
<feature type="compositionally biased region" description="Basic and acidic residues" evidence="9">
    <location>
        <begin position="626"/>
        <end position="635"/>
    </location>
</feature>
<dbReference type="InterPro" id="IPR036397">
    <property type="entry name" value="RNaseH_sf"/>
</dbReference>
<keyword evidence="2" id="KW-0698">rRNA processing</keyword>
<dbReference type="GO" id="GO:0071037">
    <property type="term" value="P:nuclear polyadenylation-dependent snRNA catabolic process"/>
    <property type="evidence" value="ECO:0007669"/>
    <property type="project" value="TreeGrafter"/>
</dbReference>
<protein>
    <recommendedName>
        <fullName evidence="10">HRDC domain-containing protein</fullName>
    </recommendedName>
</protein>
<dbReference type="GO" id="GO:0000166">
    <property type="term" value="F:nucleotide binding"/>
    <property type="evidence" value="ECO:0007669"/>
    <property type="project" value="InterPro"/>
</dbReference>
<reference evidence="12" key="1">
    <citation type="submission" date="2020-06" db="EMBL/GenBank/DDBJ databases">
        <title>A chromosome-scale genome assembly of Talaromyces rugulosus W13939.</title>
        <authorList>
            <person name="Wang B."/>
            <person name="Guo L."/>
            <person name="Ye K."/>
            <person name="Wang L."/>
        </authorList>
    </citation>
    <scope>NUCLEOTIDE SEQUENCE [LARGE SCALE GENOMIC DNA]</scope>
    <source>
        <strain evidence="12">W13939</strain>
    </source>
</reference>
<dbReference type="GO" id="GO:0071044">
    <property type="term" value="P:histone mRNA catabolic process"/>
    <property type="evidence" value="ECO:0007669"/>
    <property type="project" value="TreeGrafter"/>
</dbReference>
<dbReference type="GO" id="GO:0005730">
    <property type="term" value="C:nucleolus"/>
    <property type="evidence" value="ECO:0007669"/>
    <property type="project" value="TreeGrafter"/>
</dbReference>
<evidence type="ECO:0000313" key="12">
    <source>
        <dbReference type="Proteomes" id="UP000509510"/>
    </source>
</evidence>